<organism evidence="2 3">
    <name type="scientific">Neocallimastix californiae</name>
    <dbReference type="NCBI Taxonomy" id="1754190"/>
    <lineage>
        <taxon>Eukaryota</taxon>
        <taxon>Fungi</taxon>
        <taxon>Fungi incertae sedis</taxon>
        <taxon>Chytridiomycota</taxon>
        <taxon>Chytridiomycota incertae sedis</taxon>
        <taxon>Neocallimastigomycetes</taxon>
        <taxon>Neocallimastigales</taxon>
        <taxon>Neocallimastigaceae</taxon>
        <taxon>Neocallimastix</taxon>
    </lineage>
</organism>
<name>A0A1Y2CYL0_9FUNG</name>
<keyword evidence="3" id="KW-1185">Reference proteome</keyword>
<dbReference type="Proteomes" id="UP000193920">
    <property type="component" value="Unassembled WGS sequence"/>
</dbReference>
<evidence type="ECO:0000313" key="3">
    <source>
        <dbReference type="Proteomes" id="UP000193920"/>
    </source>
</evidence>
<feature type="transmembrane region" description="Helical" evidence="1">
    <location>
        <begin position="76"/>
        <end position="96"/>
    </location>
</feature>
<dbReference type="EMBL" id="MCOG01000094">
    <property type="protein sequence ID" value="ORY52132.1"/>
    <property type="molecule type" value="Genomic_DNA"/>
</dbReference>
<keyword evidence="1" id="KW-0472">Membrane</keyword>
<reference evidence="2 3" key="1">
    <citation type="submission" date="2016-08" db="EMBL/GenBank/DDBJ databases">
        <title>A Parts List for Fungal Cellulosomes Revealed by Comparative Genomics.</title>
        <authorList>
            <consortium name="DOE Joint Genome Institute"/>
            <person name="Haitjema C.H."/>
            <person name="Gilmore S.P."/>
            <person name="Henske J.K."/>
            <person name="Solomon K.V."/>
            <person name="De Groot R."/>
            <person name="Kuo A."/>
            <person name="Mondo S.J."/>
            <person name="Salamov A.A."/>
            <person name="Labutti K."/>
            <person name="Zhao Z."/>
            <person name="Chiniquy J."/>
            <person name="Barry K."/>
            <person name="Brewer H.M."/>
            <person name="Purvine S.O."/>
            <person name="Wright A.T."/>
            <person name="Boxma B."/>
            <person name="Van Alen T."/>
            <person name="Hackstein J.H."/>
            <person name="Baker S.E."/>
            <person name="Grigoriev I.V."/>
            <person name="O'Malley M.A."/>
        </authorList>
    </citation>
    <scope>NUCLEOTIDE SEQUENCE [LARGE SCALE GENOMIC DNA]</scope>
    <source>
        <strain evidence="2 3">G1</strain>
    </source>
</reference>
<dbReference type="AlphaFoldDB" id="A0A1Y2CYL0"/>
<evidence type="ECO:0000313" key="2">
    <source>
        <dbReference type="EMBL" id="ORY52132.1"/>
    </source>
</evidence>
<comment type="caution">
    <text evidence="2">The sequence shown here is derived from an EMBL/GenBank/DDBJ whole genome shotgun (WGS) entry which is preliminary data.</text>
</comment>
<feature type="transmembrane region" description="Helical" evidence="1">
    <location>
        <begin position="161"/>
        <end position="178"/>
    </location>
</feature>
<keyword evidence="1" id="KW-1133">Transmembrane helix</keyword>
<proteinExistence type="predicted"/>
<gene>
    <name evidence="2" type="ORF">LY90DRAFT_670538</name>
</gene>
<evidence type="ECO:0000256" key="1">
    <source>
        <dbReference type="SAM" id="Phobius"/>
    </source>
</evidence>
<protein>
    <submittedName>
        <fullName evidence="2">Uncharacterized protein</fullName>
    </submittedName>
</protein>
<dbReference type="OrthoDB" id="2140823at2759"/>
<feature type="transmembrane region" description="Helical" evidence="1">
    <location>
        <begin position="52"/>
        <end position="70"/>
    </location>
</feature>
<sequence length="286" mass="33673">MTKKSKNINDGTNITTIKNESNIDSDKKAEIIQDKVGQLYKKINFLEKITQYFFYINLLIVLSFIFHIQFKNWFILLHICFSIIYNVLSKYVDLYLKNNVETEHRKTFIKNALNANITENNSTNNYYNNSEKESIKKMGLNCFESLLFSEFIANKMIREEFLKTTGLVLIFISLVISTHNLLDFTLLISQAFLSLEKLYLFIKLLYFKNHVTVLYSDIYSLFVTSRPKNDQVLIAKILDITMNYECLKYFCKISLSSRIFNKYNSALSKEWDDIYHKKIEGTNANQ</sequence>
<accession>A0A1Y2CYL0</accession>
<keyword evidence="1" id="KW-0812">Transmembrane</keyword>